<keyword evidence="3" id="KW-1185">Reference proteome</keyword>
<keyword evidence="1" id="KW-1133">Transmembrane helix</keyword>
<evidence type="ECO:0000313" key="3">
    <source>
        <dbReference type="Proteomes" id="UP000031512"/>
    </source>
</evidence>
<protein>
    <submittedName>
        <fullName evidence="2">Uncharacterized protein</fullName>
    </submittedName>
</protein>
<reference evidence="2 3" key="1">
    <citation type="journal article" date="2012" name="BMC Genomics">
        <title>Comparative genomic analysis and phylogenetic position of Theileria equi.</title>
        <authorList>
            <person name="Kappmeyer L.S."/>
            <person name="Thiagarajan M."/>
            <person name="Herndon D.R."/>
            <person name="Ramsay J.D."/>
            <person name="Caler E."/>
            <person name="Djikeng A."/>
            <person name="Gillespie J.J."/>
            <person name="Lau A.O."/>
            <person name="Roalson E.H."/>
            <person name="Silva J.C."/>
            <person name="Silva M.G."/>
            <person name="Suarez C.E."/>
            <person name="Ueti M.W."/>
            <person name="Nene V.M."/>
            <person name="Mealey R.H."/>
            <person name="Knowles D.P."/>
            <person name="Brayton K.A."/>
        </authorList>
    </citation>
    <scope>NUCLEOTIDE SEQUENCE [LARGE SCALE GENOMIC DNA]</scope>
    <source>
        <strain evidence="2 3">WA</strain>
    </source>
</reference>
<evidence type="ECO:0000256" key="1">
    <source>
        <dbReference type="SAM" id="Phobius"/>
    </source>
</evidence>
<accession>L1LFT8</accession>
<organism evidence="2 3">
    <name type="scientific">Theileria equi strain WA</name>
    <dbReference type="NCBI Taxonomy" id="1537102"/>
    <lineage>
        <taxon>Eukaryota</taxon>
        <taxon>Sar</taxon>
        <taxon>Alveolata</taxon>
        <taxon>Apicomplexa</taxon>
        <taxon>Aconoidasida</taxon>
        <taxon>Piroplasmida</taxon>
        <taxon>Theileriidae</taxon>
        <taxon>Theileria</taxon>
    </lineage>
</organism>
<dbReference type="OrthoDB" id="360445at2759"/>
<dbReference type="Proteomes" id="UP000031512">
    <property type="component" value="Unassembled WGS sequence"/>
</dbReference>
<dbReference type="GeneID" id="15807578"/>
<keyword evidence="1" id="KW-0812">Transmembrane</keyword>
<keyword evidence="1" id="KW-0472">Membrane</keyword>
<gene>
    <name evidence="2" type="ORF">BEWA_041680</name>
</gene>
<dbReference type="KEGG" id="beq:BEWA_041680"/>
<proteinExistence type="predicted"/>
<feature type="transmembrane region" description="Helical" evidence="1">
    <location>
        <begin position="21"/>
        <end position="40"/>
    </location>
</feature>
<evidence type="ECO:0000313" key="2">
    <source>
        <dbReference type="EMBL" id="EKX74130.1"/>
    </source>
</evidence>
<sequence>MLFMPAEWFFKLSIAKDRVRFLRLYSGASFFLGLGLTYVAHKPKYEPCSTKPSFFYKLHLKRLLKQDKITLDQYERYLDFRRLS</sequence>
<dbReference type="VEuPathDB" id="PiroplasmaDB:BEWA_041680"/>
<comment type="caution">
    <text evidence="2">The sequence shown here is derived from an EMBL/GenBank/DDBJ whole genome shotgun (WGS) entry which is preliminary data.</text>
</comment>
<dbReference type="RefSeq" id="XP_004833582.1">
    <property type="nucleotide sequence ID" value="XM_004833525.1"/>
</dbReference>
<dbReference type="eggNOG" id="ENOG502SXCY">
    <property type="taxonomic scope" value="Eukaryota"/>
</dbReference>
<dbReference type="EMBL" id="ACOU01000002">
    <property type="protein sequence ID" value="EKX74130.1"/>
    <property type="molecule type" value="Genomic_DNA"/>
</dbReference>
<dbReference type="AlphaFoldDB" id="L1LFT8"/>
<name>L1LFT8_THEEQ</name>